<dbReference type="InterPro" id="IPR000182">
    <property type="entry name" value="GNAT_dom"/>
</dbReference>
<dbReference type="InterPro" id="IPR016181">
    <property type="entry name" value="Acyl_CoA_acyltransferase"/>
</dbReference>
<evidence type="ECO:0000313" key="5">
    <source>
        <dbReference type="EMBL" id="MEB8337974.1"/>
    </source>
</evidence>
<dbReference type="Pfam" id="PF13302">
    <property type="entry name" value="Acetyltransf_3"/>
    <property type="match status" value="1"/>
</dbReference>
<evidence type="ECO:0000259" key="4">
    <source>
        <dbReference type="PROSITE" id="PS51186"/>
    </source>
</evidence>
<feature type="domain" description="N-acetyltransferase" evidence="4">
    <location>
        <begin position="7"/>
        <end position="171"/>
    </location>
</feature>
<dbReference type="Gene3D" id="3.40.630.30">
    <property type="match status" value="1"/>
</dbReference>
<name>A0ABU6F1U1_9ACTN</name>
<dbReference type="EMBL" id="JAOZYC010000082">
    <property type="protein sequence ID" value="MEB8337974.1"/>
    <property type="molecule type" value="Genomic_DNA"/>
</dbReference>
<evidence type="ECO:0000256" key="2">
    <source>
        <dbReference type="ARBA" id="ARBA00023315"/>
    </source>
</evidence>
<gene>
    <name evidence="5" type="ORF">OKJ99_10700</name>
</gene>
<evidence type="ECO:0000256" key="3">
    <source>
        <dbReference type="ARBA" id="ARBA00038502"/>
    </source>
</evidence>
<dbReference type="PANTHER" id="PTHR43792">
    <property type="entry name" value="GNAT FAMILY, PUTATIVE (AFU_ORTHOLOGUE AFUA_3G00765)-RELATED-RELATED"/>
    <property type="match status" value="1"/>
</dbReference>
<keyword evidence="1" id="KW-0808">Transferase</keyword>
<evidence type="ECO:0000313" key="6">
    <source>
        <dbReference type="Proteomes" id="UP001354931"/>
    </source>
</evidence>
<accession>A0ABU6F1U1</accession>
<protein>
    <submittedName>
        <fullName evidence="5">GNAT family N-acetyltransferase</fullName>
    </submittedName>
</protein>
<sequence length="180" mass="20395">MLISPDIELRRAVPQDAERLADAVIRNREFMEPWEPYRPEEYYTAREQAERIAEPGGAMWLLFDRAADDRVVGRAALNGIHLGPLCSANLGYWVDADHRGRGLIPAAVEEICRAARDELGLHRIEAGTLTDNEASQRVLAKCGFVRYGIAPKFLHINGDWRDHVLFQRILHDDPPAYGRP</sequence>
<proteinExistence type="inferred from homology"/>
<reference evidence="5 6" key="1">
    <citation type="submission" date="2022-10" db="EMBL/GenBank/DDBJ databases">
        <authorList>
            <person name="Xie J."/>
            <person name="Shen N."/>
        </authorList>
    </citation>
    <scope>NUCLEOTIDE SEQUENCE [LARGE SCALE GENOMIC DNA]</scope>
    <source>
        <strain evidence="5 6">YIM65594</strain>
    </source>
</reference>
<dbReference type="InterPro" id="IPR051531">
    <property type="entry name" value="N-acetyltransferase"/>
</dbReference>
<dbReference type="Proteomes" id="UP001354931">
    <property type="component" value="Unassembled WGS sequence"/>
</dbReference>
<organism evidence="5 6">
    <name type="scientific">Streptomyces endophyticus</name>
    <dbReference type="NCBI Taxonomy" id="714166"/>
    <lineage>
        <taxon>Bacteria</taxon>
        <taxon>Bacillati</taxon>
        <taxon>Actinomycetota</taxon>
        <taxon>Actinomycetes</taxon>
        <taxon>Kitasatosporales</taxon>
        <taxon>Streptomycetaceae</taxon>
        <taxon>Streptomyces</taxon>
    </lineage>
</organism>
<comment type="caution">
    <text evidence="5">The sequence shown here is derived from an EMBL/GenBank/DDBJ whole genome shotgun (WGS) entry which is preliminary data.</text>
</comment>
<keyword evidence="2" id="KW-0012">Acyltransferase</keyword>
<dbReference type="PROSITE" id="PS51186">
    <property type="entry name" value="GNAT"/>
    <property type="match status" value="1"/>
</dbReference>
<comment type="similarity">
    <text evidence="3">Belongs to the acetyltransferase family. RimJ subfamily.</text>
</comment>
<dbReference type="SUPFAM" id="SSF55729">
    <property type="entry name" value="Acyl-CoA N-acyltransferases (Nat)"/>
    <property type="match status" value="1"/>
</dbReference>
<keyword evidence="6" id="KW-1185">Reference proteome</keyword>
<dbReference type="RefSeq" id="WP_326015654.1">
    <property type="nucleotide sequence ID" value="NZ_JAOZYC010000082.1"/>
</dbReference>
<evidence type="ECO:0000256" key="1">
    <source>
        <dbReference type="ARBA" id="ARBA00022679"/>
    </source>
</evidence>
<dbReference type="PANTHER" id="PTHR43792:SF8">
    <property type="entry name" value="[RIBOSOMAL PROTEIN US5]-ALANINE N-ACETYLTRANSFERASE"/>
    <property type="match status" value="1"/>
</dbReference>